<evidence type="ECO:0000256" key="4">
    <source>
        <dbReference type="ARBA" id="ARBA00023002"/>
    </source>
</evidence>
<keyword evidence="2" id="KW-0028">Amino-acid biosynthesis</keyword>
<dbReference type="GO" id="GO:0009423">
    <property type="term" value="P:chorismate biosynthetic process"/>
    <property type="evidence" value="ECO:0007669"/>
    <property type="project" value="TreeGrafter"/>
</dbReference>
<sequence>MEISGNTRLIAHLGYPTTTFKAPLIYNPWFENQGIDIKVVPMGVKAEDYAQLIPSLFRMTNIIGALVTMPHKVLTCDLVQSLSPTAQIAGACNAIRLEPDGTLRGDMFDGDGFVRGVLRKGIPLRGARALVVGSGGVGCAIAASLAAAGVDTLALYDSRAASSEALARRLRSHYPTLNVQTGLRNPKEFSIVVNATPLGMNPGDELPVDVNAITPGTFVGEVVMKSEITPFLQAAIKRDCQIQPGTDMLFEMIPAYMEFFGLPEVTPEALRKLSKVDY</sequence>
<dbReference type="OrthoDB" id="9792692at2"/>
<dbReference type="EMBL" id="RPOH01000030">
    <property type="protein sequence ID" value="RPH28599.1"/>
    <property type="molecule type" value="Genomic_DNA"/>
</dbReference>
<dbReference type="Proteomes" id="UP000268615">
    <property type="component" value="Unassembled WGS sequence"/>
</dbReference>
<organism evidence="8 9">
    <name type="scientific">Buttiauxella warmboldiae</name>
    <dbReference type="NCBI Taxonomy" id="82993"/>
    <lineage>
        <taxon>Bacteria</taxon>
        <taxon>Pseudomonadati</taxon>
        <taxon>Pseudomonadota</taxon>
        <taxon>Gammaproteobacteria</taxon>
        <taxon>Enterobacterales</taxon>
        <taxon>Enterobacteriaceae</taxon>
        <taxon>Buttiauxella</taxon>
    </lineage>
</organism>
<dbReference type="InterPro" id="IPR013708">
    <property type="entry name" value="Shikimate_DH-bd_N"/>
</dbReference>
<dbReference type="Gene3D" id="3.40.50.720">
    <property type="entry name" value="NAD(P)-binding Rossmann-like Domain"/>
    <property type="match status" value="1"/>
</dbReference>
<dbReference type="AlphaFoldDB" id="A0A3N5E102"/>
<keyword evidence="4" id="KW-0560">Oxidoreductase</keyword>
<dbReference type="InterPro" id="IPR022893">
    <property type="entry name" value="Shikimate_DH_fam"/>
</dbReference>
<dbReference type="GO" id="GO:0004764">
    <property type="term" value="F:shikimate 3-dehydrogenase (NADP+) activity"/>
    <property type="evidence" value="ECO:0007669"/>
    <property type="project" value="InterPro"/>
</dbReference>
<evidence type="ECO:0000313" key="8">
    <source>
        <dbReference type="EMBL" id="RPH28599.1"/>
    </source>
</evidence>
<dbReference type="InterPro" id="IPR036291">
    <property type="entry name" value="NAD(P)-bd_dom_sf"/>
</dbReference>
<dbReference type="RefSeq" id="WP_124023846.1">
    <property type="nucleotide sequence ID" value="NZ_RPOH01000030.1"/>
</dbReference>
<dbReference type="PANTHER" id="PTHR21089:SF1">
    <property type="entry name" value="BIFUNCTIONAL 3-DEHYDROQUINATE DEHYDRATASE_SHIKIMATE DEHYDROGENASE, CHLOROPLASTIC"/>
    <property type="match status" value="1"/>
</dbReference>
<dbReference type="SUPFAM" id="SSF51735">
    <property type="entry name" value="NAD(P)-binding Rossmann-fold domains"/>
    <property type="match status" value="1"/>
</dbReference>
<dbReference type="InterPro" id="IPR000594">
    <property type="entry name" value="ThiF_NAD_FAD-bd"/>
</dbReference>
<feature type="domain" description="THIF-type NAD/FAD binding fold" evidence="6">
    <location>
        <begin position="124"/>
        <end position="160"/>
    </location>
</feature>
<comment type="caution">
    <text evidence="8">The sequence shown here is derived from an EMBL/GenBank/DDBJ whole genome shotgun (WGS) entry which is preliminary data.</text>
</comment>
<comment type="pathway">
    <text evidence="1">Metabolic intermediate biosynthesis; chorismate biosynthesis; chorismate from D-erythrose 4-phosphate and phosphoenolpyruvate: step 4/7.</text>
</comment>
<evidence type="ECO:0000256" key="3">
    <source>
        <dbReference type="ARBA" id="ARBA00022857"/>
    </source>
</evidence>
<evidence type="ECO:0000259" key="6">
    <source>
        <dbReference type="Pfam" id="PF00899"/>
    </source>
</evidence>
<dbReference type="GO" id="GO:0009073">
    <property type="term" value="P:aromatic amino acid family biosynthetic process"/>
    <property type="evidence" value="ECO:0007669"/>
    <property type="project" value="UniProtKB-KW"/>
</dbReference>
<protein>
    <submittedName>
        <fullName evidence="8">Shikimate dehydrogenase</fullName>
    </submittedName>
</protein>
<evidence type="ECO:0000256" key="1">
    <source>
        <dbReference type="ARBA" id="ARBA00004871"/>
    </source>
</evidence>
<accession>A0A3N5E102</accession>
<keyword evidence="3" id="KW-0521">NADP</keyword>
<dbReference type="PANTHER" id="PTHR21089">
    <property type="entry name" value="SHIKIMATE DEHYDROGENASE"/>
    <property type="match status" value="1"/>
</dbReference>
<evidence type="ECO:0000256" key="2">
    <source>
        <dbReference type="ARBA" id="ARBA00022605"/>
    </source>
</evidence>
<feature type="domain" description="Shikimate dehydrogenase substrate binding N-terminal" evidence="7">
    <location>
        <begin position="14"/>
        <end position="95"/>
    </location>
</feature>
<dbReference type="Pfam" id="PF00899">
    <property type="entry name" value="ThiF"/>
    <property type="match status" value="1"/>
</dbReference>
<proteinExistence type="predicted"/>
<name>A0A3N5E102_9ENTR</name>
<dbReference type="GO" id="GO:0005829">
    <property type="term" value="C:cytosol"/>
    <property type="evidence" value="ECO:0007669"/>
    <property type="project" value="TreeGrafter"/>
</dbReference>
<dbReference type="CDD" id="cd01065">
    <property type="entry name" value="NAD_bind_Shikimate_DH"/>
    <property type="match status" value="1"/>
</dbReference>
<dbReference type="GO" id="GO:0008652">
    <property type="term" value="P:amino acid biosynthetic process"/>
    <property type="evidence" value="ECO:0007669"/>
    <property type="project" value="UniProtKB-KW"/>
</dbReference>
<reference evidence="8 9" key="1">
    <citation type="submission" date="2018-11" db="EMBL/GenBank/DDBJ databases">
        <title>Draft genome sequence of Buttiauxella warmboldiae CCUG 35512.</title>
        <authorList>
            <person name="Salva-Serra F."/>
            <person name="Marathe N."/>
            <person name="Moore E."/>
            <person name="Svensson L."/>
            <person name="Engstrom-Jakobsson H."/>
        </authorList>
    </citation>
    <scope>NUCLEOTIDE SEQUENCE [LARGE SCALE GENOMIC DNA]</scope>
    <source>
        <strain evidence="8 9">CCUG 35512</strain>
    </source>
</reference>
<gene>
    <name evidence="8" type="ORF">EHN07_09070</name>
</gene>
<dbReference type="GO" id="GO:0050661">
    <property type="term" value="F:NADP binding"/>
    <property type="evidence" value="ECO:0007669"/>
    <property type="project" value="TreeGrafter"/>
</dbReference>
<evidence type="ECO:0000256" key="5">
    <source>
        <dbReference type="ARBA" id="ARBA00023141"/>
    </source>
</evidence>
<keyword evidence="5" id="KW-0057">Aromatic amino acid biosynthesis</keyword>
<dbReference type="InterPro" id="IPR046346">
    <property type="entry name" value="Aminoacid_DH-like_N_sf"/>
</dbReference>
<dbReference type="SUPFAM" id="SSF53223">
    <property type="entry name" value="Aminoacid dehydrogenase-like, N-terminal domain"/>
    <property type="match status" value="1"/>
</dbReference>
<evidence type="ECO:0000259" key="7">
    <source>
        <dbReference type="Pfam" id="PF08501"/>
    </source>
</evidence>
<dbReference type="GO" id="GO:0019632">
    <property type="term" value="P:shikimate metabolic process"/>
    <property type="evidence" value="ECO:0007669"/>
    <property type="project" value="TreeGrafter"/>
</dbReference>
<dbReference type="Gene3D" id="3.40.50.10860">
    <property type="entry name" value="Leucine Dehydrogenase, chain A, domain 1"/>
    <property type="match status" value="1"/>
</dbReference>
<keyword evidence="9" id="KW-1185">Reference proteome</keyword>
<dbReference type="Pfam" id="PF08501">
    <property type="entry name" value="Shikimate_dh_N"/>
    <property type="match status" value="1"/>
</dbReference>
<evidence type="ECO:0000313" key="9">
    <source>
        <dbReference type="Proteomes" id="UP000268615"/>
    </source>
</evidence>